<evidence type="ECO:0000256" key="6">
    <source>
        <dbReference type="SAM" id="Phobius"/>
    </source>
</evidence>
<feature type="transmembrane region" description="Helical" evidence="6">
    <location>
        <begin position="159"/>
        <end position="179"/>
    </location>
</feature>
<feature type="transmembrane region" description="Helical" evidence="6">
    <location>
        <begin position="62"/>
        <end position="79"/>
    </location>
</feature>
<accession>A0A6J6KZT8</accession>
<comment type="subcellular location">
    <subcellularLocation>
        <location evidence="1">Cell membrane</location>
        <topology evidence="1">Multi-pass membrane protein</topology>
    </subcellularLocation>
</comment>
<feature type="transmembrane region" description="Helical" evidence="6">
    <location>
        <begin position="85"/>
        <end position="105"/>
    </location>
</feature>
<keyword evidence="4 6" id="KW-1133">Transmembrane helix</keyword>
<feature type="transmembrane region" description="Helical" evidence="6">
    <location>
        <begin position="112"/>
        <end position="134"/>
    </location>
</feature>
<dbReference type="CDD" id="cd06581">
    <property type="entry name" value="TM_PBP1_LivM_like"/>
    <property type="match status" value="1"/>
</dbReference>
<evidence type="ECO:0000256" key="5">
    <source>
        <dbReference type="ARBA" id="ARBA00023136"/>
    </source>
</evidence>
<evidence type="ECO:0000313" key="8">
    <source>
        <dbReference type="EMBL" id="CAB4650341.1"/>
    </source>
</evidence>
<dbReference type="EMBL" id="CAEZWF010000009">
    <property type="protein sequence ID" value="CAB4650341.1"/>
    <property type="molecule type" value="Genomic_DNA"/>
</dbReference>
<evidence type="ECO:0000313" key="7">
    <source>
        <dbReference type="EMBL" id="CAB4633367.1"/>
    </source>
</evidence>
<evidence type="ECO:0000256" key="1">
    <source>
        <dbReference type="ARBA" id="ARBA00004651"/>
    </source>
</evidence>
<dbReference type="EMBL" id="CAEZWK010000016">
    <property type="protein sequence ID" value="CAB4653635.1"/>
    <property type="molecule type" value="Genomic_DNA"/>
</dbReference>
<dbReference type="PANTHER" id="PTHR30482">
    <property type="entry name" value="HIGH-AFFINITY BRANCHED-CHAIN AMINO ACID TRANSPORT SYSTEM PERMEASE"/>
    <property type="match status" value="1"/>
</dbReference>
<organism evidence="9">
    <name type="scientific">freshwater metagenome</name>
    <dbReference type="NCBI Taxonomy" id="449393"/>
    <lineage>
        <taxon>unclassified sequences</taxon>
        <taxon>metagenomes</taxon>
        <taxon>ecological metagenomes</taxon>
    </lineage>
</organism>
<protein>
    <submittedName>
        <fullName evidence="9">Unannotated protein</fullName>
    </submittedName>
</protein>
<sequence length="333" mass="34932">MHSTHRRRLILFIIVGAVLFYFSSRVGILRLYQGSTVSMYVIAIGSIILLTGYSGQISLGNGAFMAIGAYVAVLSQLYLNLPFFLTFFVAVLGAALAGLVLGIAAARLTGPYLAGATLALAVALPSIANLFPALGGEQGLGYDSGNAPALFGEVARFKWLFWISSLAALITCLILQNILKSRYGRVWKSIRSNSVAAELTGVNAPRSKVLAFILSAGIAGLAGAVLTMSLGTVSPSAFPLSLSFALITGAVIAGISSLLPGSLVGAVVLVGMSQLVGTLTTRFEIGDVLAQNLKELIVSALLILAVVFTPNGPGEKIREMRDHRRHHSHGGHR</sequence>
<dbReference type="AlphaFoldDB" id="A0A6J6KZT8"/>
<dbReference type="InterPro" id="IPR001851">
    <property type="entry name" value="ABC_transp_permease"/>
</dbReference>
<keyword evidence="2" id="KW-1003">Cell membrane</keyword>
<evidence type="ECO:0000256" key="2">
    <source>
        <dbReference type="ARBA" id="ARBA00022475"/>
    </source>
</evidence>
<reference evidence="9" key="1">
    <citation type="submission" date="2020-05" db="EMBL/GenBank/DDBJ databases">
        <authorList>
            <person name="Chiriac C."/>
            <person name="Salcher M."/>
            <person name="Ghai R."/>
            <person name="Kavagutti S V."/>
        </authorList>
    </citation>
    <scope>NUCLEOTIDE SEQUENCE</scope>
</reference>
<keyword evidence="3 6" id="KW-0812">Transmembrane</keyword>
<gene>
    <name evidence="7" type="ORF">UFOPK2046_00503</name>
    <name evidence="8" type="ORF">UFOPK2228_00528</name>
    <name evidence="9" type="ORF">UFOPK2245_00746</name>
</gene>
<dbReference type="PANTHER" id="PTHR30482:SF20">
    <property type="entry name" value="HIGH-AFFINITY BRANCHED-CHAIN AMINO ACID TRANSPORT SYSTEM PERMEASE PROTEIN LIVM"/>
    <property type="match status" value="1"/>
</dbReference>
<dbReference type="EMBL" id="CAEZVP010000074">
    <property type="protein sequence ID" value="CAB4633367.1"/>
    <property type="molecule type" value="Genomic_DNA"/>
</dbReference>
<evidence type="ECO:0000256" key="3">
    <source>
        <dbReference type="ARBA" id="ARBA00022692"/>
    </source>
</evidence>
<feature type="transmembrane region" description="Helical" evidence="6">
    <location>
        <begin position="37"/>
        <end position="55"/>
    </location>
</feature>
<dbReference type="Pfam" id="PF02653">
    <property type="entry name" value="BPD_transp_2"/>
    <property type="match status" value="1"/>
</dbReference>
<proteinExistence type="predicted"/>
<evidence type="ECO:0000313" key="9">
    <source>
        <dbReference type="EMBL" id="CAB4653635.1"/>
    </source>
</evidence>
<keyword evidence="5 6" id="KW-0472">Membrane</keyword>
<dbReference type="GO" id="GO:0015658">
    <property type="term" value="F:branched-chain amino acid transmembrane transporter activity"/>
    <property type="evidence" value="ECO:0007669"/>
    <property type="project" value="InterPro"/>
</dbReference>
<dbReference type="InterPro" id="IPR043428">
    <property type="entry name" value="LivM-like"/>
</dbReference>
<feature type="transmembrane region" description="Helical" evidence="6">
    <location>
        <begin position="209"/>
        <end position="230"/>
    </location>
</feature>
<dbReference type="GO" id="GO:0005886">
    <property type="term" value="C:plasma membrane"/>
    <property type="evidence" value="ECO:0007669"/>
    <property type="project" value="UniProtKB-SubCell"/>
</dbReference>
<evidence type="ECO:0000256" key="4">
    <source>
        <dbReference type="ARBA" id="ARBA00022989"/>
    </source>
</evidence>
<feature type="transmembrane region" description="Helical" evidence="6">
    <location>
        <begin position="9"/>
        <end position="31"/>
    </location>
</feature>
<name>A0A6J6KZT8_9ZZZZ</name>